<evidence type="ECO:0000313" key="3">
    <source>
        <dbReference type="Proteomes" id="UP000886653"/>
    </source>
</evidence>
<keyword evidence="1" id="KW-0812">Transmembrane</keyword>
<reference evidence="2" key="1">
    <citation type="submission" date="2013-11" db="EMBL/GenBank/DDBJ databases">
        <title>Genome sequence of the fusiform rust pathogen reveals effectors for host alternation and coevolution with pine.</title>
        <authorList>
            <consortium name="DOE Joint Genome Institute"/>
            <person name="Smith K."/>
            <person name="Pendleton A."/>
            <person name="Kubisiak T."/>
            <person name="Anderson C."/>
            <person name="Salamov A."/>
            <person name="Aerts A."/>
            <person name="Riley R."/>
            <person name="Clum A."/>
            <person name="Lindquist E."/>
            <person name="Ence D."/>
            <person name="Campbell M."/>
            <person name="Kronenberg Z."/>
            <person name="Feau N."/>
            <person name="Dhillon B."/>
            <person name="Hamelin R."/>
            <person name="Burleigh J."/>
            <person name="Smith J."/>
            <person name="Yandell M."/>
            <person name="Nelson C."/>
            <person name="Grigoriev I."/>
            <person name="Davis J."/>
        </authorList>
    </citation>
    <scope>NUCLEOTIDE SEQUENCE</scope>
    <source>
        <strain evidence="2">G11</strain>
    </source>
</reference>
<dbReference type="Proteomes" id="UP000886653">
    <property type="component" value="Unassembled WGS sequence"/>
</dbReference>
<evidence type="ECO:0000256" key="1">
    <source>
        <dbReference type="SAM" id="Phobius"/>
    </source>
</evidence>
<proteinExistence type="predicted"/>
<organism evidence="2 3">
    <name type="scientific">Cronartium quercuum f. sp. fusiforme G11</name>
    <dbReference type="NCBI Taxonomy" id="708437"/>
    <lineage>
        <taxon>Eukaryota</taxon>
        <taxon>Fungi</taxon>
        <taxon>Dikarya</taxon>
        <taxon>Basidiomycota</taxon>
        <taxon>Pucciniomycotina</taxon>
        <taxon>Pucciniomycetes</taxon>
        <taxon>Pucciniales</taxon>
        <taxon>Coleosporiaceae</taxon>
        <taxon>Cronartium</taxon>
    </lineage>
</organism>
<keyword evidence="1" id="KW-1133">Transmembrane helix</keyword>
<sequence>MYTYIHGPKRLFDILLITNNLKVRAQINSLYIFQRYRPTRFHYCNKKGFGKVHSTDVNERMIRRKSQTNAEIDSQEFSIGVNMTKKVSQESRTRLTSFFLDDKLVDLSAGCVSTLKMPLTRIDRNHATNIATFVFRIWVWGLGLWALLLKSVPHLVAMCLSQTVITVSSATDVQGAKTKPDFFDGVVINNYDNIDVISAY</sequence>
<comment type="caution">
    <text evidence="2">The sequence shown here is derived from an EMBL/GenBank/DDBJ whole genome shotgun (WGS) entry which is preliminary data.</text>
</comment>
<protein>
    <submittedName>
        <fullName evidence="2">Uncharacterized protein</fullName>
    </submittedName>
</protein>
<accession>A0A9P6TE34</accession>
<dbReference type="EMBL" id="MU167231">
    <property type="protein sequence ID" value="KAG0149076.1"/>
    <property type="molecule type" value="Genomic_DNA"/>
</dbReference>
<feature type="transmembrane region" description="Helical" evidence="1">
    <location>
        <begin position="127"/>
        <end position="148"/>
    </location>
</feature>
<name>A0A9P6TE34_9BASI</name>
<dbReference type="AlphaFoldDB" id="A0A9P6TE34"/>
<gene>
    <name evidence="2" type="ORF">CROQUDRAFT_131588</name>
</gene>
<keyword evidence="3" id="KW-1185">Reference proteome</keyword>
<evidence type="ECO:0000313" key="2">
    <source>
        <dbReference type="EMBL" id="KAG0149076.1"/>
    </source>
</evidence>
<keyword evidence="1" id="KW-0472">Membrane</keyword>